<gene>
    <name evidence="24" type="primary">slc38a9</name>
</gene>
<keyword evidence="8 22" id="KW-1133">Transmembrane helix</keyword>
<evidence type="ECO:0000256" key="18">
    <source>
        <dbReference type="ARBA" id="ARBA00038442"/>
    </source>
</evidence>
<evidence type="ECO:0000256" key="8">
    <source>
        <dbReference type="ARBA" id="ARBA00022989"/>
    </source>
</evidence>
<dbReference type="Pfam" id="PF01490">
    <property type="entry name" value="Aa_trans"/>
    <property type="match status" value="2"/>
</dbReference>
<feature type="transmembrane region" description="Helical" evidence="22">
    <location>
        <begin position="688"/>
        <end position="710"/>
    </location>
</feature>
<dbReference type="GeneTree" id="ENSGT00390000005646"/>
<proteinExistence type="inferred from homology"/>
<sequence>MDSDQTPLINPSLFEECAQNHFAATDPRSRRPFHIEPSYITSINDDDPQRITSVASAMNKRIHYYSKLSNPSDKGLIAPDHVLPAPEEIYVYSPLGTALKIDGSDGTGKNSSIVTIFMIWNTMMGTSILSIPWGIKQAGFTTGVCILFLMGILTLYCCYRVVKSRGTIPLTDTSNWEFPDVCQYYFGSFGRWSSLLFSLVSLIGAMIVYWVLMSNFLFNTGKFIYNYVNDVNVTDDVLSNNGSDKVICPNPDSTRPLNKSMDTYFGNGTNYEQFETWWSKTNTVPFYLVVLLLPLLSFRSPSFFAKFNILGTVSIIYLVSLVTLKAAHLGFHLRFSWNQVQEFFVPEFRLSFPQLTGILTLAFFIHNCIITLLKNNRNQKNNVRDLSIAYLLVGLTYIYVGVAVFASFPSPPLSKQCIQQNFLDNFPSSDILAFVARIFLLFQMMTVYPLLGYLVRVQLLGHIFGDIYPSVFHVLALNIAVVGVGVIMARFYPNIGGIIRFSGAACGLAFVFVYPSLIHMISLHRRGQLKMILGETLSVFYNDLRSSAFIRNNYVATIYKAIGTFIFGAAVSQSLTDIAKYTIGRLRPHFLDVCKPNWSKINCSLGYIETFVCEGDPTKSSEARLSFYSGHSSFSMYCMVFLALYLQSRLRADWARLLRPTIQFALIAVSVYVGLSRVSDYKHHWSDVLTGLIQGAVVGVLIVVYVSDFFKEKKGSLNQKEEDSHTTLHETSTNGNHYGTHQP</sequence>
<keyword evidence="5" id="KW-0479">Metal-binding</keyword>
<keyword evidence="9" id="KW-0915">Sodium</keyword>
<evidence type="ECO:0000256" key="6">
    <source>
        <dbReference type="ARBA" id="ARBA00022753"/>
    </source>
</evidence>
<feature type="region of interest" description="Disordered" evidence="21">
    <location>
        <begin position="720"/>
        <end position="743"/>
    </location>
</feature>
<organism evidence="24">
    <name type="scientific">Xenopus tropicalis</name>
    <name type="common">Western clawed frog</name>
    <name type="synonym">Silurana tropicalis</name>
    <dbReference type="NCBI Taxonomy" id="8364"/>
    <lineage>
        <taxon>Eukaryota</taxon>
        <taxon>Metazoa</taxon>
        <taxon>Chordata</taxon>
        <taxon>Craniata</taxon>
        <taxon>Vertebrata</taxon>
        <taxon>Euteleostomi</taxon>
        <taxon>Amphibia</taxon>
        <taxon>Batrachia</taxon>
        <taxon>Anura</taxon>
        <taxon>Pipoidea</taxon>
        <taxon>Pipidae</taxon>
        <taxon>Xenopodinae</taxon>
        <taxon>Xenopus</taxon>
        <taxon>Silurana</taxon>
    </lineage>
</organism>
<evidence type="ECO:0000256" key="17">
    <source>
        <dbReference type="ARBA" id="ARBA00036984"/>
    </source>
</evidence>
<dbReference type="Pfam" id="PF01569">
    <property type="entry name" value="PAP2"/>
    <property type="match status" value="1"/>
</dbReference>
<feature type="transmembrane region" description="Helical" evidence="22">
    <location>
        <begin position="277"/>
        <end position="297"/>
    </location>
</feature>
<evidence type="ECO:0000256" key="19">
    <source>
        <dbReference type="ARBA" id="ARBA00040233"/>
    </source>
</evidence>
<feature type="transmembrane region" description="Helical" evidence="22">
    <location>
        <begin position="431"/>
        <end position="455"/>
    </location>
</feature>
<dbReference type="InterPro" id="IPR013057">
    <property type="entry name" value="AA_transpt_TM"/>
</dbReference>
<dbReference type="Gene3D" id="1.20.144.10">
    <property type="entry name" value="Phosphatidic acid phosphatase type 2/haloperoxidase"/>
    <property type="match status" value="1"/>
</dbReference>
<dbReference type="SMART" id="SM00014">
    <property type="entry name" value="acidPPc"/>
    <property type="match status" value="1"/>
</dbReference>
<evidence type="ECO:0000256" key="13">
    <source>
        <dbReference type="ARBA" id="ARBA00023228"/>
    </source>
</evidence>
<keyword evidence="4 22" id="KW-0812">Transmembrane</keyword>
<evidence type="ECO:0000256" key="1">
    <source>
        <dbReference type="ARBA" id="ARBA00004107"/>
    </source>
</evidence>
<evidence type="ECO:0000256" key="11">
    <source>
        <dbReference type="ARBA" id="ARBA00023157"/>
    </source>
</evidence>
<protein>
    <recommendedName>
        <fullName evidence="19">Neutral amino acid transporter 9</fullName>
    </recommendedName>
    <alternativeName>
        <fullName evidence="20">Solute carrier family 38 member 9</fullName>
    </alternativeName>
</protein>
<evidence type="ECO:0000256" key="3">
    <source>
        <dbReference type="ARBA" id="ARBA00022448"/>
    </source>
</evidence>
<evidence type="ECO:0000256" key="20">
    <source>
        <dbReference type="ARBA" id="ARBA00042870"/>
    </source>
</evidence>
<keyword evidence="6" id="KW-0967">Endosome</keyword>
<dbReference type="Xenbase" id="XB-GENE-5823434">
    <property type="gene designation" value="slc38a9"/>
</dbReference>
<dbReference type="PANTHER" id="PTHR22950">
    <property type="entry name" value="AMINO ACID TRANSPORTER"/>
    <property type="match status" value="1"/>
</dbReference>
<reference evidence="24" key="1">
    <citation type="journal article" date="2010" name="Science">
        <title>The genome of the Western clawed frog Xenopus tropicalis.</title>
        <authorList>
            <person name="Hellsten U."/>
            <person name="Harland R.M."/>
            <person name="Gilchrist M.J."/>
            <person name="Hendrix D."/>
            <person name="Jurka J."/>
            <person name="Kapitonov V."/>
            <person name="Ovcharenko I."/>
            <person name="Putnam N.H."/>
            <person name="Shu S."/>
            <person name="Taher L."/>
            <person name="Blitz I.L."/>
            <person name="Blumberg B."/>
            <person name="Dichmann D.S."/>
            <person name="Dubchak I."/>
            <person name="Amaya E."/>
            <person name="Detter J.C."/>
            <person name="Fletcher R."/>
            <person name="Gerhard D.S."/>
            <person name="Goodstein D."/>
            <person name="Graves T."/>
            <person name="Grigoriev I.V."/>
            <person name="Grimwood J."/>
            <person name="Kawashima T."/>
            <person name="Lindquist E."/>
            <person name="Lucas S.M."/>
            <person name="Mead P.E."/>
            <person name="Mitros T."/>
            <person name="Ogino H."/>
            <person name="Ohta Y."/>
            <person name="Poliakov A.V."/>
            <person name="Pollet N."/>
            <person name="Robert J."/>
            <person name="Salamov A."/>
            <person name="Sater A.K."/>
            <person name="Schmutz J."/>
            <person name="Terry A."/>
            <person name="Vize P.D."/>
            <person name="Warren W.C."/>
            <person name="Wells D."/>
            <person name="Wills A."/>
            <person name="Wilson R.K."/>
            <person name="Zimmerman L.B."/>
            <person name="Zorn A.M."/>
            <person name="Grainger R."/>
            <person name="Grammer T."/>
            <person name="Khokha M.K."/>
            <person name="Richardson P.M."/>
            <person name="Rokhsar D.S."/>
        </authorList>
    </citation>
    <scope>NUCLEOTIDE SEQUENCE [LARGE SCALE GENOMIC DNA]</scope>
    <source>
        <strain evidence="24">Nigerian</strain>
    </source>
</reference>
<dbReference type="GO" id="GO:0046872">
    <property type="term" value="F:metal ion binding"/>
    <property type="evidence" value="ECO:0007669"/>
    <property type="project" value="UniProtKB-KW"/>
</dbReference>
<feature type="transmembrane region" description="Helical" evidence="22">
    <location>
        <begin position="625"/>
        <end position="645"/>
    </location>
</feature>
<keyword evidence="12" id="KW-0325">Glycoprotein</keyword>
<evidence type="ECO:0000256" key="21">
    <source>
        <dbReference type="SAM" id="MobiDB-lite"/>
    </source>
</evidence>
<evidence type="ECO:0000256" key="10">
    <source>
        <dbReference type="ARBA" id="ARBA00023136"/>
    </source>
</evidence>
<feature type="transmembrane region" description="Helical" evidence="22">
    <location>
        <begin position="309"/>
        <end position="331"/>
    </location>
</feature>
<evidence type="ECO:0000256" key="7">
    <source>
        <dbReference type="ARBA" id="ARBA00022970"/>
    </source>
</evidence>
<dbReference type="GO" id="GO:0031902">
    <property type="term" value="C:late endosome membrane"/>
    <property type="evidence" value="ECO:0007669"/>
    <property type="project" value="UniProtKB-SubCell"/>
</dbReference>
<evidence type="ECO:0000313" key="24">
    <source>
        <dbReference type="Ensembl" id="ENSXETP00000083001"/>
    </source>
</evidence>
<evidence type="ECO:0000256" key="2">
    <source>
        <dbReference type="ARBA" id="ARBA00004155"/>
    </source>
</evidence>
<keyword evidence="13" id="KW-0458">Lysosome</keyword>
<comment type="catalytic activity">
    <reaction evidence="14">
        <text>L-asparagine(out) = L-asparagine(in)</text>
        <dbReference type="Rhea" id="RHEA:73423"/>
        <dbReference type="ChEBI" id="CHEBI:58048"/>
    </reaction>
</comment>
<feature type="compositionally biased region" description="Polar residues" evidence="21">
    <location>
        <begin position="729"/>
        <end position="743"/>
    </location>
</feature>
<feature type="transmembrane region" description="Helical" evidence="22">
    <location>
        <begin position="113"/>
        <end position="133"/>
    </location>
</feature>
<keyword evidence="10 22" id="KW-0472">Membrane</keyword>
<dbReference type="CDD" id="cd03384">
    <property type="entry name" value="PAP2_wunen"/>
    <property type="match status" value="1"/>
</dbReference>
<comment type="subcellular location">
    <subcellularLocation>
        <location evidence="1">Late endosome membrane</location>
        <topology evidence="1">Multi-pass membrane protein</topology>
    </subcellularLocation>
    <subcellularLocation>
        <location evidence="2">Lysosome membrane</location>
        <topology evidence="2">Multi-pass membrane protein</topology>
    </subcellularLocation>
</comment>
<feature type="transmembrane region" description="Helical" evidence="22">
    <location>
        <begin position="139"/>
        <end position="159"/>
    </location>
</feature>
<keyword evidence="11" id="KW-1015">Disulfide bond</keyword>
<dbReference type="AlphaFoldDB" id="A0A6I8RNJ8"/>
<dbReference type="PANTHER" id="PTHR22950:SF244">
    <property type="entry name" value="NEUTRAL AMINO ACID TRANSPORTER 9"/>
    <property type="match status" value="1"/>
</dbReference>
<feature type="transmembrane region" description="Helical" evidence="22">
    <location>
        <begin position="498"/>
        <end position="521"/>
    </location>
</feature>
<evidence type="ECO:0000256" key="9">
    <source>
        <dbReference type="ARBA" id="ARBA00023053"/>
    </source>
</evidence>
<evidence type="ECO:0000256" key="22">
    <source>
        <dbReference type="SAM" id="Phobius"/>
    </source>
</evidence>
<dbReference type="Bgee" id="ENSXETG00000028090">
    <property type="expression patterns" value="Expressed in ovary and 13 other cell types or tissues"/>
</dbReference>
<keyword evidence="7" id="KW-0029">Amino-acid transport</keyword>
<feature type="transmembrane region" description="Helical" evidence="22">
    <location>
        <begin position="657"/>
        <end position="676"/>
    </location>
</feature>
<dbReference type="GO" id="GO:0005765">
    <property type="term" value="C:lysosomal membrane"/>
    <property type="evidence" value="ECO:0007669"/>
    <property type="project" value="UniProtKB-SubCell"/>
</dbReference>
<evidence type="ECO:0000259" key="23">
    <source>
        <dbReference type="SMART" id="SM00014"/>
    </source>
</evidence>
<evidence type="ECO:0000256" key="16">
    <source>
        <dbReference type="ARBA" id="ARBA00036887"/>
    </source>
</evidence>
<reference evidence="24" key="2">
    <citation type="submission" date="2020-05" db="UniProtKB">
        <authorList>
            <consortium name="Ensembl"/>
        </authorList>
    </citation>
    <scope>IDENTIFICATION</scope>
</reference>
<evidence type="ECO:0000256" key="12">
    <source>
        <dbReference type="ARBA" id="ARBA00023180"/>
    </source>
</evidence>
<dbReference type="InterPro" id="IPR036938">
    <property type="entry name" value="PAP2/HPO_sf"/>
</dbReference>
<evidence type="ECO:0000256" key="15">
    <source>
        <dbReference type="ARBA" id="ARBA00036878"/>
    </source>
</evidence>
<name>A0A6I8RNJ8_XENTR</name>
<dbReference type="Ensembl" id="ENSXETT00000078450">
    <property type="protein sequence ID" value="ENSXETP00000083001"/>
    <property type="gene ID" value="ENSXETG00000028090"/>
</dbReference>
<comment type="catalytic activity">
    <reaction evidence="17">
        <text>L-tyrosine(in) = L-tyrosine(out)</text>
        <dbReference type="Rhea" id="RHEA:68572"/>
        <dbReference type="ChEBI" id="CHEBI:58315"/>
    </reaction>
</comment>
<feature type="transmembrane region" description="Helical" evidence="22">
    <location>
        <begin position="195"/>
        <end position="212"/>
    </location>
</feature>
<evidence type="ECO:0000256" key="5">
    <source>
        <dbReference type="ARBA" id="ARBA00022723"/>
    </source>
</evidence>
<dbReference type="GO" id="GO:0006865">
    <property type="term" value="P:amino acid transport"/>
    <property type="evidence" value="ECO:0007669"/>
    <property type="project" value="UniProtKB-KW"/>
</dbReference>
<dbReference type="SUPFAM" id="SSF48317">
    <property type="entry name" value="Acid phosphatase/Vanadium-dependent haloperoxidase"/>
    <property type="match status" value="1"/>
</dbReference>
<keyword evidence="3" id="KW-0813">Transport</keyword>
<dbReference type="InterPro" id="IPR000326">
    <property type="entry name" value="PAP2/HPO"/>
</dbReference>
<feature type="transmembrane region" description="Helical" evidence="22">
    <location>
        <begin position="554"/>
        <end position="572"/>
    </location>
</feature>
<comment type="catalytic activity">
    <reaction evidence="15">
        <text>L-glutamine(out) = L-glutamine(in)</text>
        <dbReference type="Rhea" id="RHEA:73419"/>
        <dbReference type="ChEBI" id="CHEBI:58359"/>
    </reaction>
</comment>
<evidence type="ECO:0000256" key="4">
    <source>
        <dbReference type="ARBA" id="ARBA00022692"/>
    </source>
</evidence>
<comment type="catalytic activity">
    <reaction evidence="16">
        <text>L-leucine(in) = L-leucine(out)</text>
        <dbReference type="Rhea" id="RHEA:73011"/>
        <dbReference type="ChEBI" id="CHEBI:57427"/>
    </reaction>
</comment>
<feature type="transmembrane region" description="Helical" evidence="22">
    <location>
        <begin position="467"/>
        <end position="492"/>
    </location>
</feature>
<feature type="transmembrane region" description="Helical" evidence="22">
    <location>
        <begin position="385"/>
        <end position="406"/>
    </location>
</feature>
<accession>A0A6I8RNJ8</accession>
<feature type="transmembrane region" description="Helical" evidence="22">
    <location>
        <begin position="351"/>
        <end position="373"/>
    </location>
</feature>
<comment type="similarity">
    <text evidence="18">Belongs to the amino acid/polyamine transporter 2 family. SLC38A9 subfamily.</text>
</comment>
<evidence type="ECO:0000256" key="14">
    <source>
        <dbReference type="ARBA" id="ARBA00036663"/>
    </source>
</evidence>
<feature type="domain" description="Phosphatidic acid phosphatase type 2/haloperoxidase" evidence="23">
    <location>
        <begin position="562"/>
        <end position="703"/>
    </location>
</feature>